<comment type="caution">
    <text evidence="2">The sequence shown here is derived from an EMBL/GenBank/DDBJ whole genome shotgun (WGS) entry which is preliminary data.</text>
</comment>
<dbReference type="EMBL" id="JAHYIQ010000019">
    <property type="protein sequence ID" value="KAK1123884.1"/>
    <property type="molecule type" value="Genomic_DNA"/>
</dbReference>
<evidence type="ECO:0000313" key="3">
    <source>
        <dbReference type="Proteomes" id="UP001177670"/>
    </source>
</evidence>
<evidence type="ECO:0000256" key="1">
    <source>
        <dbReference type="SAM" id="MobiDB-lite"/>
    </source>
</evidence>
<feature type="compositionally biased region" description="Polar residues" evidence="1">
    <location>
        <begin position="253"/>
        <end position="274"/>
    </location>
</feature>
<evidence type="ECO:0000313" key="2">
    <source>
        <dbReference type="EMBL" id="KAK1123884.1"/>
    </source>
</evidence>
<organism evidence="2 3">
    <name type="scientific">Melipona bicolor</name>
    <dbReference type="NCBI Taxonomy" id="60889"/>
    <lineage>
        <taxon>Eukaryota</taxon>
        <taxon>Metazoa</taxon>
        <taxon>Ecdysozoa</taxon>
        <taxon>Arthropoda</taxon>
        <taxon>Hexapoda</taxon>
        <taxon>Insecta</taxon>
        <taxon>Pterygota</taxon>
        <taxon>Neoptera</taxon>
        <taxon>Endopterygota</taxon>
        <taxon>Hymenoptera</taxon>
        <taxon>Apocrita</taxon>
        <taxon>Aculeata</taxon>
        <taxon>Apoidea</taxon>
        <taxon>Anthophila</taxon>
        <taxon>Apidae</taxon>
        <taxon>Melipona</taxon>
    </lineage>
</organism>
<feature type="compositionally biased region" description="Polar residues" evidence="1">
    <location>
        <begin position="326"/>
        <end position="338"/>
    </location>
</feature>
<dbReference type="AlphaFoldDB" id="A0AA40FRA4"/>
<dbReference type="Proteomes" id="UP001177670">
    <property type="component" value="Unassembled WGS sequence"/>
</dbReference>
<feature type="region of interest" description="Disordered" evidence="1">
    <location>
        <begin position="173"/>
        <end position="226"/>
    </location>
</feature>
<feature type="compositionally biased region" description="Basic and acidic residues" evidence="1">
    <location>
        <begin position="178"/>
        <end position="200"/>
    </location>
</feature>
<proteinExistence type="predicted"/>
<protein>
    <submittedName>
        <fullName evidence="2">Uncharacterized protein</fullName>
    </submittedName>
</protein>
<feature type="region of interest" description="Disordered" evidence="1">
    <location>
        <begin position="72"/>
        <end position="107"/>
    </location>
</feature>
<keyword evidence="3" id="KW-1185">Reference proteome</keyword>
<feature type="compositionally biased region" description="Polar residues" evidence="1">
    <location>
        <begin position="72"/>
        <end position="95"/>
    </location>
</feature>
<reference evidence="2" key="1">
    <citation type="submission" date="2021-10" db="EMBL/GenBank/DDBJ databases">
        <title>Melipona bicolor Genome sequencing and assembly.</title>
        <authorList>
            <person name="Araujo N.S."/>
            <person name="Arias M.C."/>
        </authorList>
    </citation>
    <scope>NUCLEOTIDE SEQUENCE</scope>
    <source>
        <strain evidence="2">USP_2M_L1-L4_2017</strain>
        <tissue evidence="2">Whole body</tissue>
    </source>
</reference>
<accession>A0AA40FRA4</accession>
<name>A0AA40FRA4_9HYME</name>
<feature type="region of interest" description="Disordered" evidence="1">
    <location>
        <begin position="252"/>
        <end position="282"/>
    </location>
</feature>
<sequence length="473" mass="53301">MLAWQKCVYQMQYATSAPSFINLCDRGASIRAVPIELSNDQRPSTNNDAVNGVSYTVADIIVQPGYEHLKKYSTQQRQSITQPSEIPQHTESNLGQSHQSQQEEQEYTDPGYHLELHPVYSDSYHIPAEALSPIYSHVALPPMSKPAYRRLLPNYGVAGIPVIPHHYQYPLPVHNRYRRSDPSDEPDAARKDKHDEDDVATKPSLDDSLSVVDLQNQDKKRVSTRQSVTLLGLNPSNMYPVQQQYRSAELNPTYDSNQKPAGSQQTPSQTNARETQQQQAATFVQATAPRTNNENLHHALLLQQPAPQQFRITDLRNYPDVGPVSPSLQSSRVETMNGHSEPRTFTPLKREGADAHGEIVGTKLGNIYKIKVHQHMHQHGKLNNAPRPFENQITADTETPQQTVQIFNKPTDNHVANSLQNIQYVVPQTYTVPNSLGSNVDNYVWPYPYSSLSSPIRICFENNDTQPIVYQLA</sequence>
<feature type="region of interest" description="Disordered" evidence="1">
    <location>
        <begin position="322"/>
        <end position="348"/>
    </location>
</feature>
<gene>
    <name evidence="2" type="ORF">K0M31_006914</name>
</gene>